<evidence type="ECO:0000313" key="1">
    <source>
        <dbReference type="EMBL" id="GGK82107.1"/>
    </source>
</evidence>
<evidence type="ECO:0000313" key="2">
    <source>
        <dbReference type="Proteomes" id="UP000656042"/>
    </source>
</evidence>
<dbReference type="Proteomes" id="UP000656042">
    <property type="component" value="Unassembled WGS sequence"/>
</dbReference>
<organism evidence="1 2">
    <name type="scientific">Mangrovihabitans endophyticus</name>
    <dbReference type="NCBI Taxonomy" id="1751298"/>
    <lineage>
        <taxon>Bacteria</taxon>
        <taxon>Bacillati</taxon>
        <taxon>Actinomycetota</taxon>
        <taxon>Actinomycetes</taxon>
        <taxon>Micromonosporales</taxon>
        <taxon>Micromonosporaceae</taxon>
        <taxon>Mangrovihabitans</taxon>
    </lineage>
</organism>
<proteinExistence type="predicted"/>
<gene>
    <name evidence="1" type="ORF">GCM10012284_15160</name>
</gene>
<evidence type="ECO:0008006" key="3">
    <source>
        <dbReference type="Google" id="ProtNLM"/>
    </source>
</evidence>
<accession>A0A8J3BVV6</accession>
<dbReference type="EMBL" id="BMMX01000003">
    <property type="protein sequence ID" value="GGK82107.1"/>
    <property type="molecule type" value="Genomic_DNA"/>
</dbReference>
<protein>
    <recommendedName>
        <fullName evidence="3">Toprim domain-containing protein</fullName>
    </recommendedName>
</protein>
<keyword evidence="2" id="KW-1185">Reference proteome</keyword>
<comment type="caution">
    <text evidence="1">The sequence shown here is derived from an EMBL/GenBank/DDBJ whole genome shotgun (WGS) entry which is preliminary data.</text>
</comment>
<reference evidence="1" key="2">
    <citation type="submission" date="2020-09" db="EMBL/GenBank/DDBJ databases">
        <authorList>
            <person name="Sun Q."/>
            <person name="Zhou Y."/>
        </authorList>
    </citation>
    <scope>NUCLEOTIDE SEQUENCE</scope>
    <source>
        <strain evidence="1">CGMCC 4.7299</strain>
    </source>
</reference>
<reference evidence="1" key="1">
    <citation type="journal article" date="2014" name="Int. J. Syst. Evol. Microbiol.">
        <title>Complete genome sequence of Corynebacterium casei LMG S-19264T (=DSM 44701T), isolated from a smear-ripened cheese.</title>
        <authorList>
            <consortium name="US DOE Joint Genome Institute (JGI-PGF)"/>
            <person name="Walter F."/>
            <person name="Albersmeier A."/>
            <person name="Kalinowski J."/>
            <person name="Ruckert C."/>
        </authorList>
    </citation>
    <scope>NUCLEOTIDE SEQUENCE</scope>
    <source>
        <strain evidence="1">CGMCC 4.7299</strain>
    </source>
</reference>
<sequence>MPERVPERTSVADLARTKALPEDALRGFGVTDVHGGGVREEYLSPDGAPVRDRFRWTPGGLNSSTWEERDLPRTAYWRPFVPGLARDRGYLLLCEGESSCWTAWHHGVAAVGFPGADHIGVLGAGHLAGADVIGVIVEPDDPDTYPRGADHYRDQVLARLAQLGLPDAQRRVVVLDLTGTAADLVELHRQDPQQFPARLGTLLDDARETRPPFVQEQR</sequence>
<dbReference type="AlphaFoldDB" id="A0A8J3BVV6"/>
<name>A0A8J3BVV6_9ACTN</name>